<dbReference type="PANTHER" id="PTHR10380">
    <property type="entry name" value="CUTICLE PROTEIN"/>
    <property type="match status" value="1"/>
</dbReference>
<dbReference type="PANTHER" id="PTHR10380:SF173">
    <property type="entry name" value="CUTICULAR PROTEIN 47EF, ISOFORM C-RELATED"/>
    <property type="match status" value="1"/>
</dbReference>
<keyword evidence="1 3" id="KW-0193">Cuticle</keyword>
<dbReference type="InterPro" id="IPR031311">
    <property type="entry name" value="CHIT_BIND_RR_consensus"/>
</dbReference>
<evidence type="ECO:0000256" key="5">
    <source>
        <dbReference type="SAM" id="SignalP"/>
    </source>
</evidence>
<dbReference type="STRING" id="7102.A0A2A4K0U4"/>
<dbReference type="PRINTS" id="PR00947">
    <property type="entry name" value="CUTICLE"/>
</dbReference>
<dbReference type="PROSITE" id="PS00233">
    <property type="entry name" value="CHIT_BIND_RR_1"/>
    <property type="match status" value="1"/>
</dbReference>
<dbReference type="AlphaFoldDB" id="A0A2A4K0U4"/>
<protein>
    <recommendedName>
        <fullName evidence="7">Cuticle protein</fullName>
    </recommendedName>
</protein>
<feature type="compositionally biased region" description="Polar residues" evidence="4">
    <location>
        <begin position="299"/>
        <end position="313"/>
    </location>
</feature>
<comment type="caution">
    <text evidence="6">The sequence shown here is derived from an EMBL/GenBank/DDBJ whole genome shotgun (WGS) entry which is preliminary data.</text>
</comment>
<reference evidence="6" key="1">
    <citation type="submission" date="2017-09" db="EMBL/GenBank/DDBJ databases">
        <title>Contemporary evolution of a Lepidopteran species, Heliothis virescens, in response to modern agricultural practices.</title>
        <authorList>
            <person name="Fritz M.L."/>
            <person name="Deyonke A.M."/>
            <person name="Papanicolaou A."/>
            <person name="Micinski S."/>
            <person name="Westbrook J."/>
            <person name="Gould F."/>
        </authorList>
    </citation>
    <scope>NUCLEOTIDE SEQUENCE [LARGE SCALE GENOMIC DNA]</scope>
    <source>
        <strain evidence="6">HvINT-</strain>
        <tissue evidence="6">Whole body</tissue>
    </source>
</reference>
<dbReference type="GO" id="GO:0008010">
    <property type="term" value="F:structural constituent of chitin-based larval cuticle"/>
    <property type="evidence" value="ECO:0007669"/>
    <property type="project" value="TreeGrafter"/>
</dbReference>
<dbReference type="InterPro" id="IPR050468">
    <property type="entry name" value="Cuticle_Struct_Prot"/>
</dbReference>
<dbReference type="InterPro" id="IPR000618">
    <property type="entry name" value="Insect_cuticle"/>
</dbReference>
<evidence type="ECO:0000256" key="3">
    <source>
        <dbReference type="PROSITE-ProRule" id="PRU00497"/>
    </source>
</evidence>
<feature type="signal peptide" evidence="5">
    <location>
        <begin position="1"/>
        <end position="15"/>
    </location>
</feature>
<dbReference type="PROSITE" id="PS51155">
    <property type="entry name" value="CHIT_BIND_RR_2"/>
    <property type="match status" value="1"/>
</dbReference>
<evidence type="ECO:0000256" key="2">
    <source>
        <dbReference type="ARBA" id="ARBA00022729"/>
    </source>
</evidence>
<keyword evidence="2 5" id="KW-0732">Signal</keyword>
<evidence type="ECO:0008006" key="7">
    <source>
        <dbReference type="Google" id="ProtNLM"/>
    </source>
</evidence>
<proteinExistence type="predicted"/>
<accession>A0A2A4K0U4</accession>
<evidence type="ECO:0000256" key="4">
    <source>
        <dbReference type="SAM" id="MobiDB-lite"/>
    </source>
</evidence>
<organism evidence="6">
    <name type="scientific">Heliothis virescens</name>
    <name type="common">Tobacco budworm moth</name>
    <dbReference type="NCBI Taxonomy" id="7102"/>
    <lineage>
        <taxon>Eukaryota</taxon>
        <taxon>Metazoa</taxon>
        <taxon>Ecdysozoa</taxon>
        <taxon>Arthropoda</taxon>
        <taxon>Hexapoda</taxon>
        <taxon>Insecta</taxon>
        <taxon>Pterygota</taxon>
        <taxon>Neoptera</taxon>
        <taxon>Endopterygota</taxon>
        <taxon>Lepidoptera</taxon>
        <taxon>Glossata</taxon>
        <taxon>Ditrysia</taxon>
        <taxon>Noctuoidea</taxon>
        <taxon>Noctuidae</taxon>
        <taxon>Heliothinae</taxon>
        <taxon>Heliothis</taxon>
    </lineage>
</organism>
<dbReference type="EMBL" id="NWSH01000264">
    <property type="protein sequence ID" value="PCG77895.1"/>
    <property type="molecule type" value="Genomic_DNA"/>
</dbReference>
<dbReference type="Pfam" id="PF00379">
    <property type="entry name" value="Chitin_bind_4"/>
    <property type="match status" value="1"/>
</dbReference>
<sequence length="320" mass="34338">MKLFIVLAAVTLAQAAKLDRTYLPPNAQAAAGSAFLQSPRQSNGFRDQSGAYSNPNAYAQTGAYSGFEARPERAQAAFERNAAILRQDSSNDGETYAYAYETENGISAEENGVATNGVQAQGGYSYTGDDGKVYSVRYTADENGYQPQGDHLPTPPPIPEEILRSLELNARAAAAGKSDDGSYRDASYASNNQQQYYSQNAQASIAGVQKAYLPPFAQRNNQQPAFNNNAFARNDAAGSGSSINGVQKAYLPPFAQRNNQGIRAQQPAFNNNAFARNNAAGSGSSVAGVQKAYLPPFAQRNNQRSGARQSSFNARDGYRY</sequence>
<evidence type="ECO:0000256" key="1">
    <source>
        <dbReference type="ARBA" id="ARBA00022460"/>
    </source>
</evidence>
<dbReference type="GO" id="GO:0062129">
    <property type="term" value="C:chitin-based extracellular matrix"/>
    <property type="evidence" value="ECO:0007669"/>
    <property type="project" value="TreeGrafter"/>
</dbReference>
<evidence type="ECO:0000313" key="6">
    <source>
        <dbReference type="EMBL" id="PCG77895.1"/>
    </source>
</evidence>
<gene>
    <name evidence="6" type="ORF">B5V51_5951</name>
</gene>
<name>A0A2A4K0U4_HELVI</name>
<feature type="region of interest" description="Disordered" evidence="4">
    <location>
        <begin position="296"/>
        <end position="320"/>
    </location>
</feature>
<feature type="chain" id="PRO_5013014656" description="Cuticle protein" evidence="5">
    <location>
        <begin position="16"/>
        <end position="320"/>
    </location>
</feature>